<evidence type="ECO:0000313" key="2">
    <source>
        <dbReference type="Proteomes" id="UP000006038"/>
    </source>
</evidence>
<reference evidence="1" key="2">
    <citation type="submission" date="2013-04" db="UniProtKB">
        <authorList>
            <consortium name="EnsemblPlants"/>
        </authorList>
    </citation>
    <scope>IDENTIFICATION</scope>
</reference>
<proteinExistence type="predicted"/>
<name>J3MGJ6_ORYBR</name>
<dbReference type="HOGENOM" id="CLU_2227307_0_0_1"/>
<dbReference type="Gramene" id="OB06G31400.1">
    <property type="protein sequence ID" value="OB06G31400.1"/>
    <property type="gene ID" value="OB06G31400"/>
</dbReference>
<reference evidence="1" key="1">
    <citation type="journal article" date="2013" name="Nat. Commun.">
        <title>Whole-genome sequencing of Oryza brachyantha reveals mechanisms underlying Oryza genome evolution.</title>
        <authorList>
            <person name="Chen J."/>
            <person name="Huang Q."/>
            <person name="Gao D."/>
            <person name="Wang J."/>
            <person name="Lang Y."/>
            <person name="Liu T."/>
            <person name="Li B."/>
            <person name="Bai Z."/>
            <person name="Luis Goicoechea J."/>
            <person name="Liang C."/>
            <person name="Chen C."/>
            <person name="Zhang W."/>
            <person name="Sun S."/>
            <person name="Liao Y."/>
            <person name="Zhang X."/>
            <person name="Yang L."/>
            <person name="Song C."/>
            <person name="Wang M."/>
            <person name="Shi J."/>
            <person name="Liu G."/>
            <person name="Liu J."/>
            <person name="Zhou H."/>
            <person name="Zhou W."/>
            <person name="Yu Q."/>
            <person name="An N."/>
            <person name="Chen Y."/>
            <person name="Cai Q."/>
            <person name="Wang B."/>
            <person name="Liu B."/>
            <person name="Min J."/>
            <person name="Huang Y."/>
            <person name="Wu H."/>
            <person name="Li Z."/>
            <person name="Zhang Y."/>
            <person name="Yin Y."/>
            <person name="Song W."/>
            <person name="Jiang J."/>
            <person name="Jackson S.A."/>
            <person name="Wing R.A."/>
            <person name="Wang J."/>
            <person name="Chen M."/>
        </authorList>
    </citation>
    <scope>NUCLEOTIDE SEQUENCE [LARGE SCALE GENOMIC DNA]</scope>
    <source>
        <strain evidence="1">cv. IRGC 101232</strain>
    </source>
</reference>
<accession>J3MGJ6</accession>
<dbReference type="EnsemblPlants" id="OB06G31400.1">
    <property type="protein sequence ID" value="OB06G31400.1"/>
    <property type="gene ID" value="OB06G31400"/>
</dbReference>
<protein>
    <submittedName>
        <fullName evidence="1">Uncharacterized protein</fullName>
    </submittedName>
</protein>
<organism evidence="1">
    <name type="scientific">Oryza brachyantha</name>
    <name type="common">malo sina</name>
    <dbReference type="NCBI Taxonomy" id="4533"/>
    <lineage>
        <taxon>Eukaryota</taxon>
        <taxon>Viridiplantae</taxon>
        <taxon>Streptophyta</taxon>
        <taxon>Embryophyta</taxon>
        <taxon>Tracheophyta</taxon>
        <taxon>Spermatophyta</taxon>
        <taxon>Magnoliopsida</taxon>
        <taxon>Liliopsida</taxon>
        <taxon>Poales</taxon>
        <taxon>Poaceae</taxon>
        <taxon>BOP clade</taxon>
        <taxon>Oryzoideae</taxon>
        <taxon>Oryzeae</taxon>
        <taxon>Oryzinae</taxon>
        <taxon>Oryza</taxon>
    </lineage>
</organism>
<keyword evidence="2" id="KW-1185">Reference proteome</keyword>
<sequence length="106" mass="12128">MGATAPCAKWAEGMSRTRVAQWRPMWSGLRGSQENQFQNTLSHVTSNLAWIHRTYMNKEGDHNLQLSSSRSRTESQWGGVGDIWKEKRVQKDTSALSQNLFWSTTI</sequence>
<evidence type="ECO:0000313" key="1">
    <source>
        <dbReference type="EnsemblPlants" id="OB06G31400.1"/>
    </source>
</evidence>
<dbReference type="Proteomes" id="UP000006038">
    <property type="component" value="Chromosome 6"/>
</dbReference>
<dbReference type="AlphaFoldDB" id="J3MGJ6"/>